<keyword evidence="6" id="KW-1185">Reference proteome</keyword>
<evidence type="ECO:0000313" key="5">
    <source>
        <dbReference type="EMBL" id="QJE74343.1"/>
    </source>
</evidence>
<evidence type="ECO:0000256" key="3">
    <source>
        <dbReference type="ARBA" id="ARBA00023239"/>
    </source>
</evidence>
<dbReference type="PANTHER" id="PTHR12599:SF0">
    <property type="entry name" value="PTERIN-4-ALPHA-CARBINOLAMINE DEHYDRATASE"/>
    <property type="match status" value="1"/>
</dbReference>
<dbReference type="InterPro" id="IPR036428">
    <property type="entry name" value="PCD_sf"/>
</dbReference>
<organism evidence="5 6">
    <name type="scientific">Aerophototrophica crusticola</name>
    <dbReference type="NCBI Taxonomy" id="1709002"/>
    <lineage>
        <taxon>Bacteria</taxon>
        <taxon>Pseudomonadati</taxon>
        <taxon>Pseudomonadota</taxon>
        <taxon>Alphaproteobacteria</taxon>
        <taxon>Rhodospirillales</taxon>
        <taxon>Rhodospirillaceae</taxon>
        <taxon>Aerophototrophica</taxon>
    </lineage>
</organism>
<dbReference type="KEGG" id="acru:HHL28_15800"/>
<comment type="similarity">
    <text evidence="2 4">Belongs to the pterin-4-alpha-carbinolamine dehydratase family.</text>
</comment>
<dbReference type="HAMAP" id="MF_00434">
    <property type="entry name" value="Pterin_4_alpha"/>
    <property type="match status" value="1"/>
</dbReference>
<protein>
    <recommendedName>
        <fullName evidence="4">Putative pterin-4-alpha-carbinolamine dehydratase</fullName>
        <shortName evidence="4">PHS</shortName>
        <ecNumber evidence="4">4.2.1.96</ecNumber>
    </recommendedName>
    <alternativeName>
        <fullName evidence="4">4-alpha-hydroxy-tetrahydropterin dehydratase</fullName>
    </alternativeName>
    <alternativeName>
        <fullName evidence="4">Pterin carbinolamine dehydratase</fullName>
        <shortName evidence="4">PCD</shortName>
    </alternativeName>
</protein>
<dbReference type="InterPro" id="IPR001533">
    <property type="entry name" value="Pterin_deHydtase"/>
</dbReference>
<evidence type="ECO:0000313" key="6">
    <source>
        <dbReference type="Proteomes" id="UP000501891"/>
    </source>
</evidence>
<dbReference type="NCBIfam" id="NF002020">
    <property type="entry name" value="PRK00823.1-5"/>
    <property type="match status" value="1"/>
</dbReference>
<dbReference type="GO" id="GO:0008124">
    <property type="term" value="F:4-alpha-hydroxytetrahydrobiopterin dehydratase activity"/>
    <property type="evidence" value="ECO:0007669"/>
    <property type="project" value="UniProtKB-UniRule"/>
</dbReference>
<proteinExistence type="inferred from homology"/>
<dbReference type="EMBL" id="CP051775">
    <property type="protein sequence ID" value="QJE74343.1"/>
    <property type="molecule type" value="Genomic_DNA"/>
</dbReference>
<gene>
    <name evidence="5" type="ORF">HHL28_15800</name>
</gene>
<dbReference type="NCBIfam" id="NF002017">
    <property type="entry name" value="PRK00823.1-2"/>
    <property type="match status" value="1"/>
</dbReference>
<name>A0A858RB43_9PROT</name>
<evidence type="ECO:0000256" key="4">
    <source>
        <dbReference type="HAMAP-Rule" id="MF_00434"/>
    </source>
</evidence>
<dbReference type="NCBIfam" id="NF002018">
    <property type="entry name" value="PRK00823.1-3"/>
    <property type="match status" value="1"/>
</dbReference>
<dbReference type="GO" id="GO:0006729">
    <property type="term" value="P:tetrahydrobiopterin biosynthetic process"/>
    <property type="evidence" value="ECO:0007669"/>
    <property type="project" value="InterPro"/>
</dbReference>
<dbReference type="Gene3D" id="3.30.1360.20">
    <property type="entry name" value="Transcriptional coactivator/pterin dehydratase"/>
    <property type="match status" value="1"/>
</dbReference>
<keyword evidence="3 4" id="KW-0456">Lyase</keyword>
<evidence type="ECO:0000256" key="2">
    <source>
        <dbReference type="ARBA" id="ARBA00006472"/>
    </source>
</evidence>
<dbReference type="SUPFAM" id="SSF55248">
    <property type="entry name" value="PCD-like"/>
    <property type="match status" value="1"/>
</dbReference>
<sequence length="97" mass="10763">MAQKLDAAARAQALAGLKGWGEVEGRDAITKSFRFADFNAAFAFMARVALLAEKMDHHPEWFNVYNRVDVTMATHDAGGVTELDIRMARFMDEIAGE</sequence>
<dbReference type="EC" id="4.2.1.96" evidence="4"/>
<dbReference type="PANTHER" id="PTHR12599">
    <property type="entry name" value="PTERIN-4-ALPHA-CARBINOLAMINE DEHYDRATASE"/>
    <property type="match status" value="1"/>
</dbReference>
<evidence type="ECO:0000256" key="1">
    <source>
        <dbReference type="ARBA" id="ARBA00001554"/>
    </source>
</evidence>
<accession>A0A858RB43</accession>
<comment type="catalytic activity">
    <reaction evidence="1 4">
        <text>(4aS,6R)-4a-hydroxy-L-erythro-5,6,7,8-tetrahydrobiopterin = (6R)-L-erythro-6,7-dihydrobiopterin + H2O</text>
        <dbReference type="Rhea" id="RHEA:11920"/>
        <dbReference type="ChEBI" id="CHEBI:15377"/>
        <dbReference type="ChEBI" id="CHEBI:15642"/>
        <dbReference type="ChEBI" id="CHEBI:43120"/>
        <dbReference type="EC" id="4.2.1.96"/>
    </reaction>
</comment>
<dbReference type="Pfam" id="PF01329">
    <property type="entry name" value="Pterin_4a"/>
    <property type="match status" value="1"/>
</dbReference>
<reference evidence="5" key="1">
    <citation type="submission" date="2020-04" db="EMBL/GenBank/DDBJ databases">
        <title>A desert anoxygenic phototrophic bacterium fixes CO2 using RubisCO under aerobic conditions.</title>
        <authorList>
            <person name="Tang K."/>
        </authorList>
    </citation>
    <scope>NUCLEOTIDE SEQUENCE [LARGE SCALE GENOMIC DNA]</scope>
    <source>
        <strain evidence="5">MIMtkB3</strain>
    </source>
</reference>
<dbReference type="Proteomes" id="UP000501891">
    <property type="component" value="Chromosome"/>
</dbReference>
<dbReference type="AlphaFoldDB" id="A0A858RB43"/>